<sequence>MLPMASRCKEVTRNQSESLGVISASRSQPQTFVSSASSPVRCRIDQIVGMDRLGGVRISIETEFHHGNAFRFTVPECKSKNFGRWKREGIRQLLKSIKNRDNRLLRGVFGGMNVTQQGHGVTDGHILYTRARDG</sequence>
<reference evidence="1" key="1">
    <citation type="submission" date="2018-05" db="EMBL/GenBank/DDBJ databases">
        <authorList>
            <person name="Lanie J.A."/>
            <person name="Ng W.-L."/>
            <person name="Kazmierczak K.M."/>
            <person name="Andrzejewski T.M."/>
            <person name="Davidsen T.M."/>
            <person name="Wayne K.J."/>
            <person name="Tettelin H."/>
            <person name="Glass J.I."/>
            <person name="Rusch D."/>
            <person name="Podicherti R."/>
            <person name="Tsui H.-C.T."/>
            <person name="Winkler M.E."/>
        </authorList>
    </citation>
    <scope>NUCLEOTIDE SEQUENCE</scope>
</reference>
<dbReference type="EMBL" id="UINC01200594">
    <property type="protein sequence ID" value="SVE19551.1"/>
    <property type="molecule type" value="Genomic_DNA"/>
</dbReference>
<name>A0A383BI98_9ZZZZ</name>
<proteinExistence type="predicted"/>
<gene>
    <name evidence="1" type="ORF">METZ01_LOCUS472405</name>
</gene>
<protein>
    <submittedName>
        <fullName evidence="1">Uncharacterized protein</fullName>
    </submittedName>
</protein>
<accession>A0A383BI98</accession>
<dbReference type="AlphaFoldDB" id="A0A383BI98"/>
<evidence type="ECO:0000313" key="1">
    <source>
        <dbReference type="EMBL" id="SVE19551.1"/>
    </source>
</evidence>
<organism evidence="1">
    <name type="scientific">marine metagenome</name>
    <dbReference type="NCBI Taxonomy" id="408172"/>
    <lineage>
        <taxon>unclassified sequences</taxon>
        <taxon>metagenomes</taxon>
        <taxon>ecological metagenomes</taxon>
    </lineage>
</organism>